<evidence type="ECO:0000256" key="1">
    <source>
        <dbReference type="SAM" id="MobiDB-lite"/>
    </source>
</evidence>
<feature type="region of interest" description="Disordered" evidence="1">
    <location>
        <begin position="218"/>
        <end position="248"/>
    </location>
</feature>
<feature type="compositionally biased region" description="Polar residues" evidence="1">
    <location>
        <begin position="236"/>
        <end position="248"/>
    </location>
</feature>
<dbReference type="EMBL" id="CAJMWS010001207">
    <property type="protein sequence ID" value="CAE6475310.1"/>
    <property type="molecule type" value="Genomic_DNA"/>
</dbReference>
<name>A0A8H3C5G3_9AGAM</name>
<comment type="caution">
    <text evidence="2">The sequence shown here is derived from an EMBL/GenBank/DDBJ whole genome shotgun (WGS) entry which is preliminary data.</text>
</comment>
<dbReference type="Proteomes" id="UP000663846">
    <property type="component" value="Unassembled WGS sequence"/>
</dbReference>
<gene>
    <name evidence="2" type="ORF">RDB_LOCUS183542</name>
</gene>
<evidence type="ECO:0000313" key="2">
    <source>
        <dbReference type="EMBL" id="CAE6475310.1"/>
    </source>
</evidence>
<sequence length="393" mass="43717">SYLSRFEANRQPEDIAKAVDHLQQAIAHTPEGHYKEYTDPMVLERAIEAQIRAVSLVPDGHSDYPGFYSRLGRLYLTRAEHSPGVVDLASAAISFELSAKSQVGHPRHRFKAAHAWAMMSFKLSLSDSLEAFQVAIDLIPQLIWLGTTVEDRYKNLPQLGDLIQQAVAAAIGAEKHGLALEWLEQGRSVVWGQTLQLRTPLDDLSSVSSSLAQELQKTADELHRASSGPAAPRIGHTTSLDPSTSFEQASRNHRSMAIKYERLLSEVRDISGFERFMLPKTTSELLRAAATHPVVVVNIQESHSDALVLIPGSSDVQHIPLPDMTHDKAETARIRMRHSLNGRGSYERRGVKIIGECDYFPQVLATLWTDLVKPVLKELGYIASIYTFVCIIR</sequence>
<feature type="non-terminal residue" evidence="2">
    <location>
        <position position="1"/>
    </location>
</feature>
<evidence type="ECO:0000313" key="3">
    <source>
        <dbReference type="Proteomes" id="UP000663846"/>
    </source>
</evidence>
<reference evidence="2" key="1">
    <citation type="submission" date="2021-01" db="EMBL/GenBank/DDBJ databases">
        <authorList>
            <person name="Kaushik A."/>
        </authorList>
    </citation>
    <scope>NUCLEOTIDE SEQUENCE</scope>
    <source>
        <strain evidence="2">AG1-1C</strain>
    </source>
</reference>
<accession>A0A8H3C5G3</accession>
<proteinExistence type="predicted"/>
<dbReference type="AlphaFoldDB" id="A0A8H3C5G3"/>
<organism evidence="2 3">
    <name type="scientific">Rhizoctonia solani</name>
    <dbReference type="NCBI Taxonomy" id="456999"/>
    <lineage>
        <taxon>Eukaryota</taxon>
        <taxon>Fungi</taxon>
        <taxon>Dikarya</taxon>
        <taxon>Basidiomycota</taxon>
        <taxon>Agaricomycotina</taxon>
        <taxon>Agaricomycetes</taxon>
        <taxon>Cantharellales</taxon>
        <taxon>Ceratobasidiaceae</taxon>
        <taxon>Rhizoctonia</taxon>
    </lineage>
</organism>
<protein>
    <recommendedName>
        <fullName evidence="4">CHAT domain-containing protein</fullName>
    </recommendedName>
</protein>
<evidence type="ECO:0008006" key="4">
    <source>
        <dbReference type="Google" id="ProtNLM"/>
    </source>
</evidence>